<reference evidence="2 3" key="1">
    <citation type="journal article" date="2013" name="Genome Announc.">
        <title>Draft Genome Sequence of Cesiribacter andamanensis Strain AMV16T, Isolated from a Soil Sample from a Mud Volcano in the Andaman Islands, India.</title>
        <authorList>
            <person name="Shivaji S."/>
            <person name="Ara S."/>
            <person name="Begum Z."/>
            <person name="Srinivas T.N."/>
            <person name="Singh A."/>
            <person name="Kumar Pinnaka A."/>
        </authorList>
    </citation>
    <scope>NUCLEOTIDE SEQUENCE [LARGE SCALE GENOMIC DNA]</scope>
    <source>
        <strain evidence="2 3">AMV16</strain>
    </source>
</reference>
<name>M7NYA6_9BACT</name>
<keyword evidence="3" id="KW-1185">Reference proteome</keyword>
<protein>
    <recommendedName>
        <fullName evidence="1">Secretion system C-terminal sorting domain-containing protein</fullName>
    </recommendedName>
</protein>
<feature type="domain" description="Secretion system C-terminal sorting" evidence="1">
    <location>
        <begin position="387"/>
        <end position="460"/>
    </location>
</feature>
<dbReference type="NCBIfam" id="TIGR04183">
    <property type="entry name" value="Por_Secre_tail"/>
    <property type="match status" value="1"/>
</dbReference>
<comment type="caution">
    <text evidence="2">The sequence shown here is derived from an EMBL/GenBank/DDBJ whole genome shotgun (WGS) entry which is preliminary data.</text>
</comment>
<organism evidence="2 3">
    <name type="scientific">Cesiribacter andamanensis AMV16</name>
    <dbReference type="NCBI Taxonomy" id="1279009"/>
    <lineage>
        <taxon>Bacteria</taxon>
        <taxon>Pseudomonadati</taxon>
        <taxon>Bacteroidota</taxon>
        <taxon>Cytophagia</taxon>
        <taxon>Cytophagales</taxon>
        <taxon>Cesiribacteraceae</taxon>
        <taxon>Cesiribacter</taxon>
    </lineage>
</organism>
<accession>M7NYA6</accession>
<dbReference type="eggNOG" id="COG1404">
    <property type="taxonomic scope" value="Bacteria"/>
</dbReference>
<evidence type="ECO:0000313" key="2">
    <source>
        <dbReference type="EMBL" id="EMR03359.1"/>
    </source>
</evidence>
<dbReference type="EMBL" id="AODQ01000027">
    <property type="protein sequence ID" value="EMR03359.1"/>
    <property type="molecule type" value="Genomic_DNA"/>
</dbReference>
<dbReference type="RefSeq" id="WP_009194862.1">
    <property type="nucleotide sequence ID" value="NZ_AODQ01000027.1"/>
</dbReference>
<sequence>MNYLWPAQDVRIRLSSLHPQVSVPQPEQALGSMGMLQQLELAEEGFVIDLHPDLSPNAEIVLRLDYSAAGYEDFQFIRVLLNPSFYTLRENKIATTISGTGRVGYEDGAKTRGIGFEFQEENMLYEMGLMIGVDSQRVVSSVRAQSGIHDDFVELERLERQEPGTIADVEVSGRFTDARAYHTRQLGVEVAYRIYAWREAPHDQSLLFIYKIYNRTAAPLEKLVVGYFADWDINPQGYKDLADWDPNTQTALVYAAPKEGRRVAGVQLLGATPNYWAMDNTTHLQEGNIGVYDGFTEAEKYKALSSGIANPRAGEPEQGSDVSIALGAGPFSLAPGDSLTVAFALHGAGSIDELLAAAAHIQDLWEHTAGLHTPTGLVANSLPGLQLYPNPSRGEVTLHWPEQQQLPYTLRVFDRAGRLVQVQQATGAGAGGIRLQLPPQGGLYLLEVQQGGRRALRRVLVH</sequence>
<dbReference type="InterPro" id="IPR026444">
    <property type="entry name" value="Secre_tail"/>
</dbReference>
<dbReference type="Proteomes" id="UP000011910">
    <property type="component" value="Unassembled WGS sequence"/>
</dbReference>
<dbReference type="Pfam" id="PF18962">
    <property type="entry name" value="Por_Secre_tail"/>
    <property type="match status" value="1"/>
</dbReference>
<evidence type="ECO:0000313" key="3">
    <source>
        <dbReference type="Proteomes" id="UP000011910"/>
    </source>
</evidence>
<gene>
    <name evidence="2" type="ORF">ADICEAN_01462</name>
</gene>
<dbReference type="OrthoDB" id="9813435at2"/>
<dbReference type="AlphaFoldDB" id="M7NYA6"/>
<evidence type="ECO:0000259" key="1">
    <source>
        <dbReference type="Pfam" id="PF18962"/>
    </source>
</evidence>
<proteinExistence type="predicted"/>
<dbReference type="STRING" id="1279009.ADICEAN_01462"/>